<comment type="caution">
    <text evidence="3">The sequence shown here is derived from an EMBL/GenBank/DDBJ whole genome shotgun (WGS) entry which is preliminary data.</text>
</comment>
<organism evidence="3 4">
    <name type="scientific">Desulfosporosinus fructosivorans</name>
    <dbReference type="NCBI Taxonomy" id="2018669"/>
    <lineage>
        <taxon>Bacteria</taxon>
        <taxon>Bacillati</taxon>
        <taxon>Bacillota</taxon>
        <taxon>Clostridia</taxon>
        <taxon>Eubacteriales</taxon>
        <taxon>Desulfitobacteriaceae</taxon>
        <taxon>Desulfosporosinus</taxon>
    </lineage>
</organism>
<dbReference type="Gene3D" id="3.40.1080.10">
    <property type="entry name" value="Glutaconate Coenzyme A-transferase"/>
    <property type="match status" value="1"/>
</dbReference>
<dbReference type="PANTHER" id="PTHR13707:SF57">
    <property type="entry name" value="SUCCINYL-COA:3-KETOACID COENZYME A TRANSFERASE SUBUNIT B-RELATED"/>
    <property type="match status" value="1"/>
</dbReference>
<dbReference type="PANTHER" id="PTHR13707">
    <property type="entry name" value="KETOACID-COENZYME A TRANSFERASE"/>
    <property type="match status" value="1"/>
</dbReference>
<dbReference type="InterPro" id="IPR012791">
    <property type="entry name" value="3-oxoacid_CoA-transf_B"/>
</dbReference>
<evidence type="ECO:0000256" key="2">
    <source>
        <dbReference type="ARBA" id="ARBA00022679"/>
    </source>
</evidence>
<dbReference type="PROSITE" id="PS01274">
    <property type="entry name" value="COA_TRANSF_2"/>
    <property type="match status" value="1"/>
</dbReference>
<protein>
    <submittedName>
        <fullName evidence="3">CoA transferase subunit B</fullName>
    </submittedName>
</protein>
<name>A0A4Z0QWZ6_9FIRM</name>
<dbReference type="Pfam" id="PF01144">
    <property type="entry name" value="CoA_trans"/>
    <property type="match status" value="1"/>
</dbReference>
<evidence type="ECO:0000313" key="3">
    <source>
        <dbReference type="EMBL" id="TGE34829.1"/>
    </source>
</evidence>
<dbReference type="InterPro" id="IPR037171">
    <property type="entry name" value="NagB/RpiA_transferase-like"/>
</dbReference>
<dbReference type="SMART" id="SM00882">
    <property type="entry name" value="CoA_trans"/>
    <property type="match status" value="1"/>
</dbReference>
<dbReference type="EMBL" id="SPQQ01000027">
    <property type="protein sequence ID" value="TGE34829.1"/>
    <property type="molecule type" value="Genomic_DNA"/>
</dbReference>
<proteinExistence type="inferred from homology"/>
<gene>
    <name evidence="3" type="ORF">E4K67_28560</name>
</gene>
<dbReference type="InterPro" id="IPR004165">
    <property type="entry name" value="CoA_trans_fam_I"/>
</dbReference>
<evidence type="ECO:0000313" key="4">
    <source>
        <dbReference type="Proteomes" id="UP000298460"/>
    </source>
</evidence>
<sequence>MSNPREIIAKRVARFFNEGDVVNLGIGMPTAVANYIPAGSNIMLQSENGFIGLGPTPSQGQEDKDVVNAGAAPVTILPGGVCFDSATSFALIRGGHLAATVLGALEVDEKGNLANWMVPGKMVPGMGGAMDLAAGARKVIIAMEHTTKEGAPKILKKCTLPLTAAKEVDYIVTELGVMKVTKDGIVLKELASGVTVEGIQSKTEAKLIVPSTVGSMEL</sequence>
<reference evidence="3 4" key="1">
    <citation type="submission" date="2019-03" db="EMBL/GenBank/DDBJ databases">
        <title>Draft Genome Sequence of Desulfosporosinus fructosivorans Strain 63.6F, Isolated from Marine Sediment in the Baltic Sea.</title>
        <authorList>
            <person name="Hausmann B."/>
            <person name="Vandieken V."/>
            <person name="Pjevac P."/>
            <person name="Schreck K."/>
            <person name="Herbold C.W."/>
            <person name="Loy A."/>
        </authorList>
    </citation>
    <scope>NUCLEOTIDE SEQUENCE [LARGE SCALE GENOMIC DNA]</scope>
    <source>
        <strain evidence="3 4">63.6F</strain>
    </source>
</reference>
<dbReference type="GO" id="GO:0008410">
    <property type="term" value="F:CoA-transferase activity"/>
    <property type="evidence" value="ECO:0007669"/>
    <property type="project" value="InterPro"/>
</dbReference>
<dbReference type="OrthoDB" id="9778604at2"/>
<dbReference type="NCBIfam" id="TIGR02428">
    <property type="entry name" value="pcaJ_scoB_fam"/>
    <property type="match status" value="1"/>
</dbReference>
<comment type="similarity">
    <text evidence="1">Belongs to the 3-oxoacid CoA-transferase subunit B family.</text>
</comment>
<accession>A0A4Z0QWZ6</accession>
<dbReference type="RefSeq" id="WP_135552985.1">
    <property type="nucleotide sequence ID" value="NZ_SPQQ01000027.1"/>
</dbReference>
<evidence type="ECO:0000256" key="1">
    <source>
        <dbReference type="ARBA" id="ARBA00007047"/>
    </source>
</evidence>
<dbReference type="InterPro" id="IPR004164">
    <property type="entry name" value="CoA_transf_AS"/>
</dbReference>
<dbReference type="AlphaFoldDB" id="A0A4Z0QWZ6"/>
<dbReference type="SUPFAM" id="SSF100950">
    <property type="entry name" value="NagB/RpiA/CoA transferase-like"/>
    <property type="match status" value="1"/>
</dbReference>
<dbReference type="Proteomes" id="UP000298460">
    <property type="component" value="Unassembled WGS sequence"/>
</dbReference>
<keyword evidence="4" id="KW-1185">Reference proteome</keyword>
<keyword evidence="2 3" id="KW-0808">Transferase</keyword>